<dbReference type="EMBL" id="CM047588">
    <property type="protein sequence ID" value="KAI9905375.1"/>
    <property type="molecule type" value="Genomic_DNA"/>
</dbReference>
<keyword evidence="2" id="KW-1185">Reference proteome</keyword>
<name>A0ACC0VHH0_9STRA</name>
<gene>
    <name evidence="1" type="ORF">PsorP6_013600</name>
</gene>
<sequence length="61" mass="7040">MKSGHAYRCFCTNERLQKLSNSQIRPGEVTMYDRARLGLDEKEVKEQLARGKSHTTRILTS</sequence>
<organism evidence="1 2">
    <name type="scientific">Peronosclerospora sorghi</name>
    <dbReference type="NCBI Taxonomy" id="230839"/>
    <lineage>
        <taxon>Eukaryota</taxon>
        <taxon>Sar</taxon>
        <taxon>Stramenopiles</taxon>
        <taxon>Oomycota</taxon>
        <taxon>Peronosporomycetes</taxon>
        <taxon>Peronosporales</taxon>
        <taxon>Peronosporaceae</taxon>
        <taxon>Peronosclerospora</taxon>
    </lineage>
</organism>
<dbReference type="Proteomes" id="UP001163321">
    <property type="component" value="Chromosome 9"/>
</dbReference>
<accession>A0ACC0VHH0</accession>
<reference evidence="1 2" key="1">
    <citation type="journal article" date="2022" name="bioRxiv">
        <title>The genome of the oomycete Peronosclerospora sorghi, a cosmopolitan pathogen of maize and sorghum, is inflated with dispersed pseudogenes.</title>
        <authorList>
            <person name="Fletcher K."/>
            <person name="Martin F."/>
            <person name="Isakeit T."/>
            <person name="Cavanaugh K."/>
            <person name="Magill C."/>
            <person name="Michelmore R."/>
        </authorList>
    </citation>
    <scope>NUCLEOTIDE SEQUENCE [LARGE SCALE GENOMIC DNA]</scope>
    <source>
        <strain evidence="1">P6</strain>
    </source>
</reference>
<protein>
    <submittedName>
        <fullName evidence="1">Uncharacterized protein</fullName>
    </submittedName>
</protein>
<evidence type="ECO:0000313" key="2">
    <source>
        <dbReference type="Proteomes" id="UP001163321"/>
    </source>
</evidence>
<comment type="caution">
    <text evidence="1">The sequence shown here is derived from an EMBL/GenBank/DDBJ whole genome shotgun (WGS) entry which is preliminary data.</text>
</comment>
<evidence type="ECO:0000313" key="1">
    <source>
        <dbReference type="EMBL" id="KAI9905375.1"/>
    </source>
</evidence>
<proteinExistence type="predicted"/>